<dbReference type="WBParaSite" id="TREG1_125080.1">
    <property type="protein sequence ID" value="TREG1_125080.1"/>
    <property type="gene ID" value="TREG1_125080"/>
</dbReference>
<feature type="region of interest" description="Disordered" evidence="1">
    <location>
        <begin position="320"/>
        <end position="373"/>
    </location>
</feature>
<keyword evidence="2" id="KW-1185">Reference proteome</keyword>
<evidence type="ECO:0000313" key="3">
    <source>
        <dbReference type="WBParaSite" id="TREG1_125080.1"/>
    </source>
</evidence>
<evidence type="ECO:0000313" key="2">
    <source>
        <dbReference type="Proteomes" id="UP000050795"/>
    </source>
</evidence>
<dbReference type="Proteomes" id="UP000050795">
    <property type="component" value="Unassembled WGS sequence"/>
</dbReference>
<feature type="region of interest" description="Disordered" evidence="1">
    <location>
        <begin position="168"/>
        <end position="202"/>
    </location>
</feature>
<feature type="compositionally biased region" description="Basic and acidic residues" evidence="1">
    <location>
        <begin position="324"/>
        <end position="333"/>
    </location>
</feature>
<sequence>MWCKPCRRKKKCIRFISEADAEEFSHSGGSQQTANSQLSSTNHQIPHFARHGSLTSFMDPFLHSMHSSHQSNLSNQHSSKFHSALPSGFLYPSLNSNNNNHIGAGENTSLSGFNSRLKSHLISDAYNNNTGKPSAFMHPSQSSRSLNPVLNLPPSLLMTDSYNSRSSTFEQLNTKLPPSTLSSSSLPSFSSPTRGSSSLTSHISQCLPNCNKSRIPDRFSNSNNKDFLEKSTPQELWNNNNNNNINNNSNNDNGLNHFYPNWSQYSSAFKLSSSSSVVASASCVNPPPTADETIASISSKLNPFDLMNASHGRLSQLSTVNKSDSGDTIERFKPPSTSSLRPNQFGVESSLTTFNDGDSSKNTTTTTTMSTTSSCGSTYTNSDVLWTSTNCSNFMSTSNGVETSTSVTDTAAVTKSSSYSSLSLCTEPINNMKSIINSHSVELSKATHETGIDTNSVDEPPNKRICCASSTDDNKITSSSKSCLAFTCTNISNSSSNSMNNNNNGNLASFHCHKSSNMDNKTTDISTITTTASVNTTPASAMVTTASSTTTTTTTTANRESVRFGVADFMGINDKDDGDADDDDEDPLVIVVDNDDGNHNKNTHDHDILTT</sequence>
<dbReference type="AlphaFoldDB" id="A0AA85J5A4"/>
<organism evidence="2 3">
    <name type="scientific">Trichobilharzia regenti</name>
    <name type="common">Nasal bird schistosome</name>
    <dbReference type="NCBI Taxonomy" id="157069"/>
    <lineage>
        <taxon>Eukaryota</taxon>
        <taxon>Metazoa</taxon>
        <taxon>Spiralia</taxon>
        <taxon>Lophotrochozoa</taxon>
        <taxon>Platyhelminthes</taxon>
        <taxon>Trematoda</taxon>
        <taxon>Digenea</taxon>
        <taxon>Strigeidida</taxon>
        <taxon>Schistosomatoidea</taxon>
        <taxon>Schistosomatidae</taxon>
        <taxon>Trichobilharzia</taxon>
    </lineage>
</organism>
<feature type="compositionally biased region" description="Low complexity" evidence="1">
    <location>
        <begin position="360"/>
        <end position="373"/>
    </location>
</feature>
<evidence type="ECO:0000256" key="1">
    <source>
        <dbReference type="SAM" id="MobiDB-lite"/>
    </source>
</evidence>
<feature type="compositionally biased region" description="Polar residues" evidence="1">
    <location>
        <begin position="335"/>
        <end position="357"/>
    </location>
</feature>
<reference evidence="2" key="1">
    <citation type="submission" date="2022-06" db="EMBL/GenBank/DDBJ databases">
        <authorList>
            <person name="Berger JAMES D."/>
            <person name="Berger JAMES D."/>
        </authorList>
    </citation>
    <scope>NUCLEOTIDE SEQUENCE [LARGE SCALE GENOMIC DNA]</scope>
</reference>
<feature type="compositionally biased region" description="Low complexity" evidence="1">
    <location>
        <begin position="174"/>
        <end position="201"/>
    </location>
</feature>
<accession>A0AA85J5A4</accession>
<proteinExistence type="predicted"/>
<reference evidence="3" key="2">
    <citation type="submission" date="2023-11" db="UniProtKB">
        <authorList>
            <consortium name="WormBaseParasite"/>
        </authorList>
    </citation>
    <scope>IDENTIFICATION</scope>
</reference>
<protein>
    <submittedName>
        <fullName evidence="3">Uncharacterized protein</fullName>
    </submittedName>
</protein>
<name>A0AA85J5A4_TRIRE</name>